<accession>A0A7W9PCC5</accession>
<name>A0A7W9PCC5_9NOCA</name>
<dbReference type="NCBIfam" id="TIGR04529">
    <property type="entry name" value="MTB_hemophore"/>
    <property type="match status" value="1"/>
</dbReference>
<evidence type="ECO:0000313" key="4">
    <source>
        <dbReference type="Proteomes" id="UP000540412"/>
    </source>
</evidence>
<evidence type="ECO:0000256" key="2">
    <source>
        <dbReference type="SAM" id="SignalP"/>
    </source>
</evidence>
<dbReference type="Proteomes" id="UP000540412">
    <property type="component" value="Unassembled WGS sequence"/>
</dbReference>
<feature type="chain" id="PRO_5031499629" evidence="2">
    <location>
        <begin position="33"/>
        <end position="128"/>
    </location>
</feature>
<feature type="signal peptide" evidence="2">
    <location>
        <begin position="1"/>
        <end position="32"/>
    </location>
</feature>
<keyword evidence="4" id="KW-1185">Reference proteome</keyword>
<dbReference type="InterPro" id="IPR038378">
    <property type="entry name" value="MHB_sf"/>
</dbReference>
<evidence type="ECO:0000313" key="3">
    <source>
        <dbReference type="EMBL" id="MBB5913058.1"/>
    </source>
</evidence>
<comment type="caution">
    <text evidence="3">The sequence shown here is derived from an EMBL/GenBank/DDBJ whole genome shotgun (WGS) entry which is preliminary data.</text>
</comment>
<dbReference type="EMBL" id="JACHIT010000001">
    <property type="protein sequence ID" value="MBB5913058.1"/>
    <property type="molecule type" value="Genomic_DNA"/>
</dbReference>
<proteinExistence type="predicted"/>
<reference evidence="3 4" key="1">
    <citation type="submission" date="2020-08" db="EMBL/GenBank/DDBJ databases">
        <title>Sequencing the genomes of 1000 actinobacteria strains.</title>
        <authorList>
            <person name="Klenk H.-P."/>
        </authorList>
    </citation>
    <scope>NUCLEOTIDE SEQUENCE [LARGE SCALE GENOMIC DNA]</scope>
    <source>
        <strain evidence="3 4">DSM 43582</strain>
    </source>
</reference>
<feature type="compositionally biased region" description="Basic and acidic residues" evidence="1">
    <location>
        <begin position="97"/>
        <end position="113"/>
    </location>
</feature>
<keyword evidence="2" id="KW-0732">Signal</keyword>
<gene>
    <name evidence="3" type="ORF">BJY24_001925</name>
</gene>
<feature type="region of interest" description="Disordered" evidence="1">
    <location>
        <begin position="95"/>
        <end position="114"/>
    </location>
</feature>
<dbReference type="RefSeq" id="WP_040745512.1">
    <property type="nucleotide sequence ID" value="NZ_JACHIT010000001.1"/>
</dbReference>
<sequence>MTSLRTRLTGTVLTVGGIATAAALLVPGTASADPTDMVAPLLNSDCTFTQVDAALHDKNPQLASMLDANPQQKAMLQQKFDQPVEQRRAELQQYAQEHPDEAQRAQNDPRADGLKQTMQEVADSCHSY</sequence>
<organism evidence="3 4">
    <name type="scientific">Nocardia transvalensis</name>
    <dbReference type="NCBI Taxonomy" id="37333"/>
    <lineage>
        <taxon>Bacteria</taxon>
        <taxon>Bacillati</taxon>
        <taxon>Actinomycetota</taxon>
        <taxon>Actinomycetes</taxon>
        <taxon>Mycobacteriales</taxon>
        <taxon>Nocardiaceae</taxon>
        <taxon>Nocardia</taxon>
    </lineage>
</organism>
<dbReference type="GO" id="GO:0020037">
    <property type="term" value="F:heme binding"/>
    <property type="evidence" value="ECO:0007669"/>
    <property type="project" value="InterPro"/>
</dbReference>
<protein>
    <submittedName>
        <fullName evidence="3">Hemophore-related protein</fullName>
    </submittedName>
</protein>
<dbReference type="InterPro" id="IPR032407">
    <property type="entry name" value="MHB"/>
</dbReference>
<evidence type="ECO:0000256" key="1">
    <source>
        <dbReference type="SAM" id="MobiDB-lite"/>
    </source>
</evidence>
<dbReference type="AlphaFoldDB" id="A0A7W9PCC5"/>
<dbReference type="Gene3D" id="1.20.20.20">
    <property type="entry name" value="Haemophore, haem-binding domain"/>
    <property type="match status" value="1"/>
</dbReference>